<reference evidence="3" key="1">
    <citation type="submission" date="2005-06" db="EMBL/GenBank/DDBJ databases">
        <authorList>
            <person name="Mural R.J."/>
            <person name="Li P.W."/>
            <person name="Adams M.D."/>
            <person name="Amanatides P.G."/>
            <person name="Baden-Tillson H."/>
            <person name="Barnstead M."/>
            <person name="Chin S.H."/>
            <person name="Dew I."/>
            <person name="Evans C.A."/>
            <person name="Ferriera S."/>
            <person name="Flanigan M."/>
            <person name="Fosler C."/>
            <person name="Glodek A."/>
            <person name="Gu Z."/>
            <person name="Holt R.A."/>
            <person name="Jennings D."/>
            <person name="Kraft C.L."/>
            <person name="Lu F."/>
            <person name="Nguyen T."/>
            <person name="Nusskern D.R."/>
            <person name="Pfannkoch C.M."/>
            <person name="Sitter C."/>
            <person name="Sutton G.G."/>
            <person name="Venter J.C."/>
            <person name="Wang Z."/>
            <person name="Woodage T."/>
            <person name="Zheng X.H."/>
            <person name="Zhong F."/>
        </authorList>
    </citation>
    <scope>NUCLEOTIDE SEQUENCE [LARGE SCALE GENOMIC DNA]</scope>
    <source>
        <strain>BN</strain>
        <strain evidence="3">Sprague-Dawley</strain>
    </source>
</reference>
<proteinExistence type="predicted"/>
<feature type="compositionally biased region" description="Basic and acidic residues" evidence="1">
    <location>
        <begin position="36"/>
        <end position="50"/>
    </location>
</feature>
<name>A6MGV5_RAT</name>
<dbReference type="AlphaFoldDB" id="A6MGV5"/>
<protein>
    <submittedName>
        <fullName evidence="2">RCG46993</fullName>
    </submittedName>
</protein>
<sequence length="56" mass="6546">MEPSRSGHLWWCLLGRSRITHALWNMRGCLSRFPRDGVRREPSVDPELVRAESWGP</sequence>
<organism evidence="2 3">
    <name type="scientific">Rattus norvegicus</name>
    <name type="common">Rat</name>
    <dbReference type="NCBI Taxonomy" id="10116"/>
    <lineage>
        <taxon>Eukaryota</taxon>
        <taxon>Metazoa</taxon>
        <taxon>Chordata</taxon>
        <taxon>Craniata</taxon>
        <taxon>Vertebrata</taxon>
        <taxon>Euteleostomi</taxon>
        <taxon>Mammalia</taxon>
        <taxon>Eutheria</taxon>
        <taxon>Euarchontoglires</taxon>
        <taxon>Glires</taxon>
        <taxon>Rodentia</taxon>
        <taxon>Myomorpha</taxon>
        <taxon>Muroidea</taxon>
        <taxon>Muridae</taxon>
        <taxon>Murinae</taxon>
        <taxon>Rattus</taxon>
    </lineage>
</organism>
<gene>
    <name evidence="2" type="ORF">rCG_46993</name>
</gene>
<feature type="region of interest" description="Disordered" evidence="1">
    <location>
        <begin position="36"/>
        <end position="56"/>
    </location>
</feature>
<evidence type="ECO:0000313" key="2">
    <source>
        <dbReference type="EMBL" id="EDL82698.1"/>
    </source>
</evidence>
<dbReference type="EMBL" id="DS031952">
    <property type="protein sequence ID" value="EDL82698.1"/>
    <property type="molecule type" value="Genomic_DNA"/>
</dbReference>
<evidence type="ECO:0000256" key="1">
    <source>
        <dbReference type="SAM" id="MobiDB-lite"/>
    </source>
</evidence>
<dbReference type="Proteomes" id="UP000234681">
    <property type="component" value="Unassembled WGS sequence"/>
</dbReference>
<feature type="non-terminal residue" evidence="2">
    <location>
        <position position="56"/>
    </location>
</feature>
<accession>A6MGV5</accession>
<evidence type="ECO:0000313" key="3">
    <source>
        <dbReference type="Proteomes" id="UP000234681"/>
    </source>
</evidence>